<feature type="active site" description="Charge relay system" evidence="10">
    <location>
        <position position="303"/>
    </location>
</feature>
<dbReference type="InterPro" id="IPR023828">
    <property type="entry name" value="Peptidase_S8_Ser-AS"/>
</dbReference>
<dbReference type="AlphaFoldDB" id="A0A915EFH1"/>
<dbReference type="Gene3D" id="3.40.50.200">
    <property type="entry name" value="Peptidase S8/S53 domain"/>
    <property type="match status" value="2"/>
</dbReference>
<dbReference type="Pfam" id="PF00082">
    <property type="entry name" value="Peptidase_S8"/>
    <property type="match status" value="1"/>
</dbReference>
<feature type="active site" description="Charge relay system" evidence="10">
    <location>
        <position position="88"/>
    </location>
</feature>
<comment type="similarity">
    <text evidence="2 10">Belongs to the peptidase S8 family.</text>
</comment>
<evidence type="ECO:0000256" key="6">
    <source>
        <dbReference type="ARBA" id="ARBA00022670"/>
    </source>
</evidence>
<proteinExistence type="inferred from homology"/>
<dbReference type="PRINTS" id="PR00723">
    <property type="entry name" value="SUBTILISIN"/>
</dbReference>
<dbReference type="InterPro" id="IPR000209">
    <property type="entry name" value="Peptidase_S8/S53_dom"/>
</dbReference>
<dbReference type="InterPro" id="IPR046940">
    <property type="entry name" value="TPPII_Ig-like_sf"/>
</dbReference>
<comment type="catalytic activity">
    <reaction evidence="1">
        <text>Release of an N-terminal tripeptide from a polypeptide.</text>
        <dbReference type="EC" id="3.4.14.10"/>
    </reaction>
</comment>
<evidence type="ECO:0000256" key="4">
    <source>
        <dbReference type="ARBA" id="ARBA00020244"/>
    </source>
</evidence>
<feature type="active site" description="Charge relay system" evidence="10">
    <location>
        <position position="488"/>
    </location>
</feature>
<evidence type="ECO:0000256" key="3">
    <source>
        <dbReference type="ARBA" id="ARBA00012462"/>
    </source>
</evidence>
<keyword evidence="7 10" id="KW-0378">Hydrolase</keyword>
<evidence type="ECO:0000256" key="5">
    <source>
        <dbReference type="ARBA" id="ARBA00022438"/>
    </source>
</evidence>
<keyword evidence="13" id="KW-1185">Reference proteome</keyword>
<evidence type="ECO:0000259" key="12">
    <source>
        <dbReference type="Pfam" id="PF21223"/>
    </source>
</evidence>
<sequence length="764" mass="83496">MLKLFRSIKLARHTYSYSLLNYNSVAFKSTKSVEAPLNIAEKMALNPTLEAMTFPLANLIPKHTTQRDAFLSKYPDCDGRNVVIAILDTGVDPALPGMQLTTTGQTKMIDCMDLSGAGDVDTSTVKTADSSGTIIGLSGRKLKIPSEWNNPTGKYHLGLKPIYELYPSSLLKRIKAERKENLWDSSHKLCVADVMRQISKHESEVGRQNARENLNYQLEFLHNIEKSEDIGPVADCVVFHDGEKWRAVIDTSFRGRLSLCKVLTNFKDEHEYAALTEKDMLTYCVTIYDQGNLLEICVPCGTHGSHVAGIAAANFADEPEKNGLAPGAQVISMCIGDRRLGSMETGQALTRAFNKCAELNVDIVNLSYGESAAFDHSGSIVEALEDMVYKKGIIMMSSAGNQGPAHQSAGAPGSTSSTVIGVGAYLTPEMIESMYCVLEKIPGTMFPWSSRGPAADGWMGVSFSAPGAAITGVPKYDLKGNQLMNGTSMASPNATGSAACLLSAMKASNIPISPLRVRLALENTAQPVVSPPNSPPSAFCVGKGLQQIDSAFDLLKEAGSIPKSLCAFDVTVSESNNVVNDTNCRGIYLREKYQSSRPSIDFGVTVKPVFQQNSDNEEKVDFERHMLLHCSQPYVKYPKVLELMNEKRSFQARIDPTGLEKGVIHYAEIMGYDSDNQNLGPLFRVPITIILPLDVSPENDYNIKKTVSLKPAQPYSLFVHVPESATWANFKLSLTTKTTSPNTPPIFFNPFRRSLAETVNIKLL</sequence>
<dbReference type="InterPro" id="IPR036852">
    <property type="entry name" value="Peptidase_S8/S53_dom_sf"/>
</dbReference>
<dbReference type="Gene3D" id="6.10.250.3080">
    <property type="match status" value="1"/>
</dbReference>
<dbReference type="PANTHER" id="PTHR43806:SF14">
    <property type="entry name" value="TRIPEPTIDYL-PEPTIDASE 2"/>
    <property type="match status" value="1"/>
</dbReference>
<protein>
    <recommendedName>
        <fullName evidence="4">Tripeptidyl-peptidase 2</fullName>
        <ecNumber evidence="3">3.4.14.10</ecNumber>
    </recommendedName>
    <alternativeName>
        <fullName evidence="9">Tripeptidyl aminopeptidase</fullName>
    </alternativeName>
</protein>
<evidence type="ECO:0000259" key="11">
    <source>
        <dbReference type="Pfam" id="PF00082"/>
    </source>
</evidence>
<evidence type="ECO:0000313" key="13">
    <source>
        <dbReference type="Proteomes" id="UP000887574"/>
    </source>
</evidence>
<dbReference type="WBParaSite" id="jg6126">
    <property type="protein sequence ID" value="jg6126"/>
    <property type="gene ID" value="jg6126"/>
</dbReference>
<accession>A0A915EFH1</accession>
<dbReference type="InterPro" id="IPR034051">
    <property type="entry name" value="TPP_II_domain"/>
</dbReference>
<dbReference type="GO" id="GO:0008240">
    <property type="term" value="F:tripeptidyl-peptidase activity"/>
    <property type="evidence" value="ECO:0007669"/>
    <property type="project" value="UniProtKB-EC"/>
</dbReference>
<keyword evidence="6 10" id="KW-0645">Protease</keyword>
<feature type="domain" description="Tripeptidyl-peptidase II first Ig-like" evidence="12">
    <location>
        <begin position="580"/>
        <end position="690"/>
    </location>
</feature>
<dbReference type="InterPro" id="IPR022398">
    <property type="entry name" value="Peptidase_S8_His-AS"/>
</dbReference>
<evidence type="ECO:0000256" key="2">
    <source>
        <dbReference type="ARBA" id="ARBA00011073"/>
    </source>
</evidence>
<name>A0A915EFH1_9BILA</name>
<evidence type="ECO:0000313" key="14">
    <source>
        <dbReference type="WBParaSite" id="jg6126"/>
    </source>
</evidence>
<evidence type="ECO:0000256" key="7">
    <source>
        <dbReference type="ARBA" id="ARBA00022801"/>
    </source>
</evidence>
<dbReference type="InterPro" id="IPR015500">
    <property type="entry name" value="Peptidase_S8_subtilisin-rel"/>
</dbReference>
<dbReference type="GO" id="GO:0004252">
    <property type="term" value="F:serine-type endopeptidase activity"/>
    <property type="evidence" value="ECO:0007669"/>
    <property type="project" value="UniProtKB-UniRule"/>
</dbReference>
<dbReference type="CDD" id="cd04857">
    <property type="entry name" value="Peptidases_S8_Tripeptidyl_Aminopeptidase_II"/>
    <property type="match status" value="1"/>
</dbReference>
<evidence type="ECO:0000256" key="8">
    <source>
        <dbReference type="ARBA" id="ARBA00022825"/>
    </source>
</evidence>
<evidence type="ECO:0000256" key="9">
    <source>
        <dbReference type="ARBA" id="ARBA00032232"/>
    </source>
</evidence>
<dbReference type="PROSITE" id="PS51892">
    <property type="entry name" value="SUBTILASE"/>
    <property type="match status" value="1"/>
</dbReference>
<dbReference type="Pfam" id="PF21223">
    <property type="entry name" value="TPPII_Ig-like-1"/>
    <property type="match status" value="1"/>
</dbReference>
<dbReference type="EC" id="3.4.14.10" evidence="3"/>
<keyword evidence="8 10" id="KW-0720">Serine protease</keyword>
<evidence type="ECO:0000256" key="10">
    <source>
        <dbReference type="PROSITE-ProRule" id="PRU01240"/>
    </source>
</evidence>
<dbReference type="PROSITE" id="PS00138">
    <property type="entry name" value="SUBTILASE_SER"/>
    <property type="match status" value="1"/>
</dbReference>
<dbReference type="PANTHER" id="PTHR43806">
    <property type="entry name" value="PEPTIDASE S8"/>
    <property type="match status" value="1"/>
</dbReference>
<feature type="domain" description="Peptidase S8/S53" evidence="11">
    <location>
        <begin position="79"/>
        <end position="528"/>
    </location>
</feature>
<organism evidence="13 14">
    <name type="scientific">Ditylenchus dipsaci</name>
    <dbReference type="NCBI Taxonomy" id="166011"/>
    <lineage>
        <taxon>Eukaryota</taxon>
        <taxon>Metazoa</taxon>
        <taxon>Ecdysozoa</taxon>
        <taxon>Nematoda</taxon>
        <taxon>Chromadorea</taxon>
        <taxon>Rhabditida</taxon>
        <taxon>Tylenchina</taxon>
        <taxon>Tylenchomorpha</taxon>
        <taxon>Sphaerularioidea</taxon>
        <taxon>Anguinidae</taxon>
        <taxon>Anguininae</taxon>
        <taxon>Ditylenchus</taxon>
    </lineage>
</organism>
<dbReference type="PROSITE" id="PS00137">
    <property type="entry name" value="SUBTILASE_HIS"/>
    <property type="match status" value="1"/>
</dbReference>
<dbReference type="SUPFAM" id="SSF52743">
    <property type="entry name" value="Subtilisin-like"/>
    <property type="match status" value="1"/>
</dbReference>
<dbReference type="InterPro" id="IPR050131">
    <property type="entry name" value="Peptidase_S8_subtilisin-like"/>
</dbReference>
<dbReference type="GO" id="GO:0004177">
    <property type="term" value="F:aminopeptidase activity"/>
    <property type="evidence" value="ECO:0007669"/>
    <property type="project" value="UniProtKB-KW"/>
</dbReference>
<dbReference type="Proteomes" id="UP000887574">
    <property type="component" value="Unplaced"/>
</dbReference>
<dbReference type="GO" id="GO:0005829">
    <property type="term" value="C:cytosol"/>
    <property type="evidence" value="ECO:0007669"/>
    <property type="project" value="TreeGrafter"/>
</dbReference>
<evidence type="ECO:0000256" key="1">
    <source>
        <dbReference type="ARBA" id="ARBA00001910"/>
    </source>
</evidence>
<keyword evidence="5" id="KW-0031">Aminopeptidase</keyword>
<dbReference type="GO" id="GO:0006508">
    <property type="term" value="P:proteolysis"/>
    <property type="evidence" value="ECO:0007669"/>
    <property type="project" value="UniProtKB-KW"/>
</dbReference>
<dbReference type="InterPro" id="IPR048383">
    <property type="entry name" value="TPPII_Ig-like-1"/>
</dbReference>
<dbReference type="Gene3D" id="2.60.40.3170">
    <property type="match status" value="1"/>
</dbReference>
<reference evidence="14" key="1">
    <citation type="submission" date="2022-11" db="UniProtKB">
        <authorList>
            <consortium name="WormBaseParasite"/>
        </authorList>
    </citation>
    <scope>IDENTIFICATION</scope>
</reference>
<dbReference type="FunFam" id="3.40.50.200:FF:000003">
    <property type="entry name" value="Tripeptidyl peptidase 2"/>
    <property type="match status" value="1"/>
</dbReference>